<dbReference type="AlphaFoldDB" id="A0A2Z4JTT7"/>
<proteinExistence type="predicted"/>
<dbReference type="Proteomes" id="UP000248592">
    <property type="component" value="Chromosome"/>
</dbReference>
<keyword evidence="1" id="KW-0732">Signal</keyword>
<organism evidence="2 3">
    <name type="scientific">Polynucleobacter paneuropaeus</name>
    <dbReference type="NCBI Taxonomy" id="2527775"/>
    <lineage>
        <taxon>Bacteria</taxon>
        <taxon>Pseudomonadati</taxon>
        <taxon>Pseudomonadota</taxon>
        <taxon>Betaproteobacteria</taxon>
        <taxon>Burkholderiales</taxon>
        <taxon>Burkholderiaceae</taxon>
        <taxon>Polynucleobacter</taxon>
    </lineage>
</organism>
<feature type="signal peptide" evidence="1">
    <location>
        <begin position="1"/>
        <end position="22"/>
    </location>
</feature>
<dbReference type="PROSITE" id="PS51257">
    <property type="entry name" value="PROKAR_LIPOPROTEIN"/>
    <property type="match status" value="1"/>
</dbReference>
<protein>
    <recommendedName>
        <fullName evidence="4">Lipoprotein</fullName>
    </recommendedName>
</protein>
<sequence>MNISTHKIISIVSVGLILAACATTTGVLPKGDGLYTINVSRGDTAKVKLRAYQHAEKFCAEKSANGIEVAKEDLRADPASPNMGIIDLDFRCKGAVNSDFGKKVMKEIQKDEKKDAKKAASQ</sequence>
<evidence type="ECO:0000256" key="1">
    <source>
        <dbReference type="SAM" id="SignalP"/>
    </source>
</evidence>
<evidence type="ECO:0000313" key="3">
    <source>
        <dbReference type="Proteomes" id="UP000248592"/>
    </source>
</evidence>
<accession>A0A2Z4JTT7</accession>
<dbReference type="RefSeq" id="WP_112294918.1">
    <property type="nucleotide sequence ID" value="NZ_CBCSBS010000002.1"/>
</dbReference>
<evidence type="ECO:0000313" key="2">
    <source>
        <dbReference type="EMBL" id="AWW50227.1"/>
    </source>
</evidence>
<dbReference type="EMBL" id="CP030085">
    <property type="protein sequence ID" value="AWW50227.1"/>
    <property type="molecule type" value="Genomic_DNA"/>
</dbReference>
<gene>
    <name evidence="2" type="ORF">Pas1_07455</name>
</gene>
<feature type="chain" id="PRO_5016303433" description="Lipoprotein" evidence="1">
    <location>
        <begin position="23"/>
        <end position="122"/>
    </location>
</feature>
<reference evidence="3" key="1">
    <citation type="submission" date="2018-06" db="EMBL/GenBank/DDBJ databases">
        <title>Description of a new Polynucleobacter species.</title>
        <authorList>
            <person name="Hahn M.W."/>
        </authorList>
    </citation>
    <scope>NUCLEOTIDE SEQUENCE [LARGE SCALE GENOMIC DNA]</scope>
    <source>
        <strain evidence="3">MG-25-Pas1-D2</strain>
    </source>
</reference>
<evidence type="ECO:0008006" key="4">
    <source>
        <dbReference type="Google" id="ProtNLM"/>
    </source>
</evidence>
<name>A0A2Z4JTT7_9BURK</name>